<keyword evidence="10" id="KW-1185">Reference proteome</keyword>
<dbReference type="PANTHER" id="PTHR23504">
    <property type="entry name" value="MAJOR FACILITATOR SUPERFAMILY DOMAIN-CONTAINING PROTEIN 10"/>
    <property type="match status" value="1"/>
</dbReference>
<dbReference type="PANTHER" id="PTHR23504:SF15">
    <property type="entry name" value="MAJOR FACILITATOR SUPERFAMILY (MFS) PROFILE DOMAIN-CONTAINING PROTEIN"/>
    <property type="match status" value="1"/>
</dbReference>
<dbReference type="Pfam" id="PF07690">
    <property type="entry name" value="MFS_1"/>
    <property type="match status" value="1"/>
</dbReference>
<evidence type="ECO:0000313" key="11">
    <source>
        <dbReference type="RefSeq" id="XP_033579641.1"/>
    </source>
</evidence>
<dbReference type="PROSITE" id="PS50850">
    <property type="entry name" value="MFS"/>
    <property type="match status" value="1"/>
</dbReference>
<feature type="transmembrane region" description="Helical" evidence="7">
    <location>
        <begin position="62"/>
        <end position="84"/>
    </location>
</feature>
<dbReference type="OrthoDB" id="10262656at2759"/>
<dbReference type="InterPro" id="IPR036259">
    <property type="entry name" value="MFS_trans_sf"/>
</dbReference>
<comment type="subcellular location">
    <subcellularLocation>
        <location evidence="1">Membrane</location>
        <topology evidence="1">Multi-pass membrane protein</topology>
    </subcellularLocation>
</comment>
<evidence type="ECO:0000256" key="3">
    <source>
        <dbReference type="ARBA" id="ARBA00022692"/>
    </source>
</evidence>
<dbReference type="GO" id="GO:0022857">
    <property type="term" value="F:transmembrane transporter activity"/>
    <property type="evidence" value="ECO:0007669"/>
    <property type="project" value="InterPro"/>
</dbReference>
<dbReference type="Proteomes" id="UP000504636">
    <property type="component" value="Unplaced"/>
</dbReference>
<name>A0A6A6YXM1_9PEZI</name>
<feature type="transmembrane region" description="Helical" evidence="7">
    <location>
        <begin position="321"/>
        <end position="345"/>
    </location>
</feature>
<reference evidence="11" key="2">
    <citation type="submission" date="2020-04" db="EMBL/GenBank/DDBJ databases">
        <authorList>
            <consortium name="NCBI Genome Project"/>
        </authorList>
    </citation>
    <scope>NUCLEOTIDE SEQUENCE</scope>
    <source>
        <strain evidence="11">CBS 304.34</strain>
    </source>
</reference>
<dbReference type="InterPro" id="IPR020846">
    <property type="entry name" value="MFS_dom"/>
</dbReference>
<dbReference type="GO" id="GO:0016020">
    <property type="term" value="C:membrane"/>
    <property type="evidence" value="ECO:0007669"/>
    <property type="project" value="UniProtKB-SubCell"/>
</dbReference>
<keyword evidence="5 7" id="KW-0472">Membrane</keyword>
<gene>
    <name evidence="9 11" type="ORF">BDZ99DRAFT_518491</name>
</gene>
<reference evidence="9 11" key="1">
    <citation type="journal article" date="2020" name="Stud. Mycol.">
        <title>101 Dothideomycetes genomes: a test case for predicting lifestyles and emergence of pathogens.</title>
        <authorList>
            <person name="Haridas S."/>
            <person name="Albert R."/>
            <person name="Binder M."/>
            <person name="Bloem J."/>
            <person name="Labutti K."/>
            <person name="Salamov A."/>
            <person name="Andreopoulos B."/>
            <person name="Baker S."/>
            <person name="Barry K."/>
            <person name="Bills G."/>
            <person name="Bluhm B."/>
            <person name="Cannon C."/>
            <person name="Castanera R."/>
            <person name="Culley D."/>
            <person name="Daum C."/>
            <person name="Ezra D."/>
            <person name="Gonzalez J."/>
            <person name="Henrissat B."/>
            <person name="Kuo A."/>
            <person name="Liang C."/>
            <person name="Lipzen A."/>
            <person name="Lutzoni F."/>
            <person name="Magnuson J."/>
            <person name="Mondo S."/>
            <person name="Nolan M."/>
            <person name="Ohm R."/>
            <person name="Pangilinan J."/>
            <person name="Park H.-J."/>
            <person name="Ramirez L."/>
            <person name="Alfaro M."/>
            <person name="Sun H."/>
            <person name="Tritt A."/>
            <person name="Yoshinaga Y."/>
            <person name="Zwiers L.-H."/>
            <person name="Turgeon B."/>
            <person name="Goodwin S."/>
            <person name="Spatafora J."/>
            <person name="Crous P."/>
            <person name="Grigoriev I."/>
        </authorList>
    </citation>
    <scope>NUCLEOTIDE SEQUENCE</scope>
    <source>
        <strain evidence="9 11">CBS 304.34</strain>
    </source>
</reference>
<keyword evidence="2" id="KW-0813">Transport</keyword>
<dbReference type="Gene3D" id="1.20.1250.20">
    <property type="entry name" value="MFS general substrate transporter like domains"/>
    <property type="match status" value="1"/>
</dbReference>
<accession>A0A6A6YXM1</accession>
<dbReference type="RefSeq" id="XP_033579641.1">
    <property type="nucleotide sequence ID" value="XM_033725295.1"/>
</dbReference>
<dbReference type="AlphaFoldDB" id="A0A6A6YXM1"/>
<evidence type="ECO:0000256" key="2">
    <source>
        <dbReference type="ARBA" id="ARBA00022448"/>
    </source>
</evidence>
<feature type="transmembrane region" description="Helical" evidence="7">
    <location>
        <begin position="120"/>
        <end position="142"/>
    </location>
</feature>
<organism evidence="9">
    <name type="scientific">Mytilinidion resinicola</name>
    <dbReference type="NCBI Taxonomy" id="574789"/>
    <lineage>
        <taxon>Eukaryota</taxon>
        <taxon>Fungi</taxon>
        <taxon>Dikarya</taxon>
        <taxon>Ascomycota</taxon>
        <taxon>Pezizomycotina</taxon>
        <taxon>Dothideomycetes</taxon>
        <taxon>Pleosporomycetidae</taxon>
        <taxon>Mytilinidiales</taxon>
        <taxon>Mytilinidiaceae</taxon>
        <taxon>Mytilinidion</taxon>
    </lineage>
</organism>
<feature type="region of interest" description="Disordered" evidence="6">
    <location>
        <begin position="546"/>
        <end position="571"/>
    </location>
</feature>
<feature type="domain" description="Major facilitator superfamily (MFS) profile" evidence="8">
    <location>
        <begin position="24"/>
        <end position="526"/>
    </location>
</feature>
<feature type="transmembrane region" description="Helical" evidence="7">
    <location>
        <begin position="434"/>
        <end position="457"/>
    </location>
</feature>
<dbReference type="EMBL" id="MU003697">
    <property type="protein sequence ID" value="KAF2812677.1"/>
    <property type="molecule type" value="Genomic_DNA"/>
</dbReference>
<feature type="transmembrane region" description="Helical" evidence="7">
    <location>
        <begin position="96"/>
        <end position="114"/>
    </location>
</feature>
<feature type="transmembrane region" description="Helical" evidence="7">
    <location>
        <begin position="403"/>
        <end position="422"/>
    </location>
</feature>
<keyword evidence="4 7" id="KW-1133">Transmembrane helix</keyword>
<protein>
    <submittedName>
        <fullName evidence="9 11">MFS general substrate transporter</fullName>
    </submittedName>
</protein>
<dbReference type="SUPFAM" id="SSF103473">
    <property type="entry name" value="MFS general substrate transporter"/>
    <property type="match status" value="1"/>
</dbReference>
<feature type="compositionally biased region" description="Acidic residues" evidence="6">
    <location>
        <begin position="549"/>
        <end position="560"/>
    </location>
</feature>
<dbReference type="GeneID" id="54466188"/>
<feature type="transmembrane region" description="Helical" evidence="7">
    <location>
        <begin position="503"/>
        <end position="521"/>
    </location>
</feature>
<evidence type="ECO:0000256" key="7">
    <source>
        <dbReference type="SAM" id="Phobius"/>
    </source>
</evidence>
<evidence type="ECO:0000256" key="5">
    <source>
        <dbReference type="ARBA" id="ARBA00023136"/>
    </source>
</evidence>
<proteinExistence type="predicted"/>
<evidence type="ECO:0000256" key="4">
    <source>
        <dbReference type="ARBA" id="ARBA00022989"/>
    </source>
</evidence>
<evidence type="ECO:0000256" key="6">
    <source>
        <dbReference type="SAM" id="MobiDB-lite"/>
    </source>
</evidence>
<feature type="transmembrane region" description="Helical" evidence="7">
    <location>
        <begin position="25"/>
        <end position="50"/>
    </location>
</feature>
<dbReference type="CDD" id="cd17330">
    <property type="entry name" value="MFS_SLC46_TetA_like"/>
    <property type="match status" value="1"/>
</dbReference>
<evidence type="ECO:0000259" key="8">
    <source>
        <dbReference type="PROSITE" id="PS50850"/>
    </source>
</evidence>
<dbReference type="InterPro" id="IPR011701">
    <property type="entry name" value="MFS"/>
</dbReference>
<evidence type="ECO:0000313" key="10">
    <source>
        <dbReference type="Proteomes" id="UP000504636"/>
    </source>
</evidence>
<feature type="transmembrane region" description="Helical" evidence="7">
    <location>
        <begin position="154"/>
        <end position="176"/>
    </location>
</feature>
<evidence type="ECO:0000313" key="9">
    <source>
        <dbReference type="EMBL" id="KAF2812677.1"/>
    </source>
</evidence>
<keyword evidence="3 7" id="KW-0812">Transmembrane</keyword>
<feature type="transmembrane region" description="Helical" evidence="7">
    <location>
        <begin position="365"/>
        <end position="391"/>
    </location>
</feature>
<reference evidence="11" key="3">
    <citation type="submission" date="2025-04" db="UniProtKB">
        <authorList>
            <consortium name="RefSeq"/>
        </authorList>
    </citation>
    <scope>IDENTIFICATION</scope>
    <source>
        <strain evidence="11">CBS 304.34</strain>
    </source>
</reference>
<feature type="transmembrane region" description="Helical" evidence="7">
    <location>
        <begin position="196"/>
        <end position="220"/>
    </location>
</feature>
<evidence type="ECO:0000256" key="1">
    <source>
        <dbReference type="ARBA" id="ARBA00004141"/>
    </source>
</evidence>
<sequence length="589" mass="64238">MPSMARKRGAAARMRDKTPFPTQQMAILALCRICEPIAFTSIFPYAYYMVQSFHVTEGKAQIAMYVGMVTSAFAFAECASSMLWGRLSDKIGRKRCFLGGLFGTGLSMCLFGFAKSLPMALFARAMGGLLNGNVAVLQTTVAELVTNEKHRPRAFSIMPSIWCLGTIFGSGLGGLLTEPVKNYPSIFSPGSVFDSYPYLLPNLVCTLVVAFALVVGFLFLEETHEDIKHERDRGLEAGRWLLRKFRKSSGEEPLSDKDACFEETQSMLNEDNWAAFHSTGSSPTLCSSRTSLAEPPPYSIGAAEKLQVQHLSWRNAFSRQVCLTIIGYGFLAFHTVSFEQLMPILMSLPESEVPPQLPLKFEGGFALSTKTIGMILSVQGIYQMFAQLIVFPWINSRLGTLRTFWLGIFTYPLLYVITPYLILLPPGFRLPGVFAILAWKVTAQSVCLPSLAIMLAAAAPSRKVLGTLNGAAASSASVCRGFGPTVSGMIQSTGQTIGYSGLAWWMCASVALVACVPSAMMKEERKSAMARALEEDDTDDEAALSTLVDSDEDDDDEDTESVITLTGEEEEQAVAEAAKAMDLERNCGL</sequence>